<accession>A0A455LM28</accession>
<evidence type="ECO:0000313" key="1">
    <source>
        <dbReference type="EMBL" id="AYP70055.1"/>
    </source>
</evidence>
<organism evidence="1 2">
    <name type="scientific">Mycobacterium phage CRB2</name>
    <dbReference type="NCBI Taxonomy" id="2483623"/>
    <lineage>
        <taxon>Viruses</taxon>
        <taxon>Duplodnaviria</taxon>
        <taxon>Heunggongvirae</taxon>
        <taxon>Uroviricota</taxon>
        <taxon>Caudoviricetes</taxon>
        <taxon>Bclasvirinae</taxon>
        <taxon>Quesadillavirus</taxon>
        <taxon>Quesadillavirus CRB2</taxon>
    </lineage>
</organism>
<gene>
    <name evidence="1" type="ORF">CRB2_69</name>
</gene>
<dbReference type="Proteomes" id="UP000292006">
    <property type="component" value="Segment"/>
</dbReference>
<evidence type="ECO:0000313" key="2">
    <source>
        <dbReference type="Proteomes" id="UP000292006"/>
    </source>
</evidence>
<protein>
    <submittedName>
        <fullName evidence="1">Uncharacterized protein</fullName>
    </submittedName>
</protein>
<keyword evidence="2" id="KW-1185">Reference proteome</keyword>
<proteinExistence type="predicted"/>
<dbReference type="EMBL" id="MK059749">
    <property type="protein sequence ID" value="AYP70055.1"/>
    <property type="molecule type" value="Genomic_DNA"/>
</dbReference>
<reference evidence="1 2" key="1">
    <citation type="journal article" date="2019" name="PLoS ONE">
        <title>Mycobacteriophage CRB2 defines a new subcluster in mycobacteriophage classification.</title>
        <authorList>
            <person name="Suarez C.A."/>
            <person name="Franceschelli J.J."/>
            <person name="Morbidoni H.R."/>
        </authorList>
    </citation>
    <scope>NUCLEOTIDE SEQUENCE [LARGE SCALE GENOMIC DNA]</scope>
</reference>
<sequence length="47" mass="5129">MDIPEGLSAPAERLHRALLAAERCSTEYQQYADAAAVRAAQELLEAQ</sequence>
<name>A0A455LM28_9CAUD</name>